<dbReference type="Proteomes" id="UP001529510">
    <property type="component" value="Unassembled WGS sequence"/>
</dbReference>
<evidence type="ECO:0000313" key="2">
    <source>
        <dbReference type="EMBL" id="KAL0151272.1"/>
    </source>
</evidence>
<accession>A0ABD0MR80</accession>
<organism evidence="2 3">
    <name type="scientific">Cirrhinus mrigala</name>
    <name type="common">Mrigala</name>
    <dbReference type="NCBI Taxonomy" id="683832"/>
    <lineage>
        <taxon>Eukaryota</taxon>
        <taxon>Metazoa</taxon>
        <taxon>Chordata</taxon>
        <taxon>Craniata</taxon>
        <taxon>Vertebrata</taxon>
        <taxon>Euteleostomi</taxon>
        <taxon>Actinopterygii</taxon>
        <taxon>Neopterygii</taxon>
        <taxon>Teleostei</taxon>
        <taxon>Ostariophysi</taxon>
        <taxon>Cypriniformes</taxon>
        <taxon>Cyprinidae</taxon>
        <taxon>Labeoninae</taxon>
        <taxon>Labeonini</taxon>
        <taxon>Cirrhinus</taxon>
    </lineage>
</organism>
<feature type="region of interest" description="Disordered" evidence="1">
    <location>
        <begin position="1"/>
        <end position="58"/>
    </location>
</feature>
<name>A0ABD0MR80_CIRMR</name>
<dbReference type="AlphaFoldDB" id="A0ABD0MR80"/>
<keyword evidence="3" id="KW-1185">Reference proteome</keyword>
<evidence type="ECO:0000313" key="3">
    <source>
        <dbReference type="Proteomes" id="UP001529510"/>
    </source>
</evidence>
<dbReference type="EMBL" id="JAMKFB020000255">
    <property type="protein sequence ID" value="KAL0151272.1"/>
    <property type="molecule type" value="Genomic_DNA"/>
</dbReference>
<comment type="caution">
    <text evidence="2">The sequence shown here is derived from an EMBL/GenBank/DDBJ whole genome shotgun (WGS) entry which is preliminary data.</text>
</comment>
<reference evidence="2 3" key="1">
    <citation type="submission" date="2024-05" db="EMBL/GenBank/DDBJ databases">
        <title>Genome sequencing and assembly of Indian major carp, Cirrhinus mrigala (Hamilton, 1822).</title>
        <authorList>
            <person name="Mohindra V."/>
            <person name="Chowdhury L.M."/>
            <person name="Lal K."/>
            <person name="Jena J.K."/>
        </authorList>
    </citation>
    <scope>NUCLEOTIDE SEQUENCE [LARGE SCALE GENOMIC DNA]</scope>
    <source>
        <strain evidence="2">CM1030</strain>
        <tissue evidence="2">Blood</tissue>
    </source>
</reference>
<sequence length="389" mass="41329">MPSFEDGPRANFATFLDSTPDPVPSPPSPHCVEQLPEPTADGEPKPGEVEEPLKSDRATEQRIAAEPEVQVMSVQVQEPAATPATRGNADISEIAERSSTHCNMTEAPLLTLSPPTVQWARRGSASLNRRYGWRIPCLRLQESRTPAPSSLFSALAIHSLHQAPSSLRLRLGLASTILRLGTPLLRLCLVPLAPSGSSIPSAHLCPLSLQLHHGLPDPRLRAGAIGFNLALRILPVILAHWLSISALGSSTTCSTAFGRPPGVIGPSSSMAPPSVSSTMARHHGCGLGPTWLLLLQVTSVISLAPPSGPPGSSCFLFGSSLRRLHPGLCLSSSSRVSVLLLSLPLLLSTVQGRAFREGGDMSGSWTCFVLFCPCLYSWFSLFGHVPVLV</sequence>
<protein>
    <submittedName>
        <fullName evidence="2">Uncharacterized protein</fullName>
    </submittedName>
</protein>
<evidence type="ECO:0000256" key="1">
    <source>
        <dbReference type="SAM" id="MobiDB-lite"/>
    </source>
</evidence>
<feature type="compositionally biased region" description="Basic and acidic residues" evidence="1">
    <location>
        <begin position="42"/>
        <end position="58"/>
    </location>
</feature>
<gene>
    <name evidence="2" type="ORF">M9458_053463</name>
</gene>
<proteinExistence type="predicted"/>